<dbReference type="Proteomes" id="UP000001366">
    <property type="component" value="Chromosome"/>
</dbReference>
<reference evidence="2 3" key="1">
    <citation type="journal article" date="2009" name="J. Bacteriol.">
        <title>Complete and draft genome sequences of six members of the Aquificales.</title>
        <authorList>
            <person name="Reysenbach A.L."/>
            <person name="Hamamura N."/>
            <person name="Podar M."/>
            <person name="Griffiths E."/>
            <person name="Ferreira S."/>
            <person name="Hochstein R."/>
            <person name="Heidelberg J."/>
            <person name="Johnson J."/>
            <person name="Mead D."/>
            <person name="Pohorille A."/>
            <person name="Sarmiento M."/>
            <person name="Schweighofer K."/>
            <person name="Seshadri R."/>
            <person name="Voytek M.A."/>
        </authorList>
    </citation>
    <scope>NUCLEOTIDE SEQUENCE [LARGE SCALE GENOMIC DNA]</scope>
    <source>
        <strain evidence="3">DSM 14350 / EX-H1</strain>
    </source>
</reference>
<feature type="transmembrane region" description="Helical" evidence="1">
    <location>
        <begin position="6"/>
        <end position="29"/>
    </location>
</feature>
<organism evidence="2 3">
    <name type="scientific">Persephonella marina (strain DSM 14350 / EX-H1)</name>
    <dbReference type="NCBI Taxonomy" id="123214"/>
    <lineage>
        <taxon>Bacteria</taxon>
        <taxon>Pseudomonadati</taxon>
        <taxon>Aquificota</taxon>
        <taxon>Aquificia</taxon>
        <taxon>Aquificales</taxon>
        <taxon>Hydrogenothermaceae</taxon>
        <taxon>Persephonella</taxon>
    </lineage>
</organism>
<name>C0QTW0_PERMH</name>
<protein>
    <submittedName>
        <fullName evidence="2">Uncharacterized protein</fullName>
    </submittedName>
</protein>
<evidence type="ECO:0000256" key="1">
    <source>
        <dbReference type="SAM" id="Phobius"/>
    </source>
</evidence>
<dbReference type="AlphaFoldDB" id="C0QTW0"/>
<keyword evidence="1" id="KW-0472">Membrane</keyword>
<sequence length="45" mass="5336">MENSWWELAGIIFFSFMVITVALIWGLAIKASYNEEKQKKEEKQQ</sequence>
<evidence type="ECO:0000313" key="3">
    <source>
        <dbReference type="Proteomes" id="UP000001366"/>
    </source>
</evidence>
<dbReference type="EMBL" id="CP001230">
    <property type="protein sequence ID" value="ACO02980.1"/>
    <property type="molecule type" value="Genomic_DNA"/>
</dbReference>
<dbReference type="KEGG" id="pmx:PERMA_0332"/>
<gene>
    <name evidence="2" type="ordered locus">PERMA_0332</name>
</gene>
<accession>C0QTW0</accession>
<keyword evidence="1" id="KW-1133">Transmembrane helix</keyword>
<evidence type="ECO:0000313" key="2">
    <source>
        <dbReference type="EMBL" id="ACO02980.1"/>
    </source>
</evidence>
<proteinExistence type="predicted"/>
<dbReference type="RefSeq" id="WP_012675219.1">
    <property type="nucleotide sequence ID" value="NC_012440.1"/>
</dbReference>
<dbReference type="PaxDb" id="123214-PERMA_0332"/>
<dbReference type="STRING" id="123214.PERMA_0332"/>
<keyword evidence="1" id="KW-0812">Transmembrane</keyword>
<keyword evidence="3" id="KW-1185">Reference proteome</keyword>
<dbReference type="HOGENOM" id="CLU_212835_0_0_0"/>